<evidence type="ECO:0000313" key="1">
    <source>
        <dbReference type="EMBL" id="KAJ8910290.1"/>
    </source>
</evidence>
<accession>A0AAV8V7V2</accession>
<gene>
    <name evidence="1" type="ORF">NQ315_014965</name>
</gene>
<dbReference type="Proteomes" id="UP001159042">
    <property type="component" value="Unassembled WGS sequence"/>
</dbReference>
<dbReference type="AlphaFoldDB" id="A0AAV8V7V2"/>
<organism evidence="1 2">
    <name type="scientific">Exocentrus adspersus</name>
    <dbReference type="NCBI Taxonomy" id="1586481"/>
    <lineage>
        <taxon>Eukaryota</taxon>
        <taxon>Metazoa</taxon>
        <taxon>Ecdysozoa</taxon>
        <taxon>Arthropoda</taxon>
        <taxon>Hexapoda</taxon>
        <taxon>Insecta</taxon>
        <taxon>Pterygota</taxon>
        <taxon>Neoptera</taxon>
        <taxon>Endopterygota</taxon>
        <taxon>Coleoptera</taxon>
        <taxon>Polyphaga</taxon>
        <taxon>Cucujiformia</taxon>
        <taxon>Chrysomeloidea</taxon>
        <taxon>Cerambycidae</taxon>
        <taxon>Lamiinae</taxon>
        <taxon>Acanthocinini</taxon>
        <taxon>Exocentrus</taxon>
    </lineage>
</organism>
<reference evidence="1 2" key="1">
    <citation type="journal article" date="2023" name="Insect Mol. Biol.">
        <title>Genome sequencing provides insights into the evolution of gene families encoding plant cell wall-degrading enzymes in longhorned beetles.</title>
        <authorList>
            <person name="Shin N.R."/>
            <person name="Okamura Y."/>
            <person name="Kirsch R."/>
            <person name="Pauchet Y."/>
        </authorList>
    </citation>
    <scope>NUCLEOTIDE SEQUENCE [LARGE SCALE GENOMIC DNA]</scope>
    <source>
        <strain evidence="1">EAD_L_NR</strain>
    </source>
</reference>
<evidence type="ECO:0000313" key="2">
    <source>
        <dbReference type="Proteomes" id="UP001159042"/>
    </source>
</evidence>
<sequence>MSYDGVVIIGLILLQNLLKMEKKTKKAFLSGSNRFFGVKKYRMIQIIRTGYTAGSIIIIDEVRIARACIVISRHIVLTLISSLWSKYSMLKATIKVYKNTDIGKYSKLTAYLKSESRGHKPKKAATLERAHIEEFLTRTCDKEYLMIKVALIMGISGACRCCELTNLKSTNVKDAGLPACFNTGHQDEHFKKIYNYRRRILCECY</sequence>
<proteinExistence type="predicted"/>
<name>A0AAV8V7V2_9CUCU</name>
<protein>
    <recommendedName>
        <fullName evidence="3">Tyr recombinase domain-containing protein</fullName>
    </recommendedName>
</protein>
<keyword evidence="2" id="KW-1185">Reference proteome</keyword>
<dbReference type="EMBL" id="JANEYG010000323">
    <property type="protein sequence ID" value="KAJ8910290.1"/>
    <property type="molecule type" value="Genomic_DNA"/>
</dbReference>
<evidence type="ECO:0008006" key="3">
    <source>
        <dbReference type="Google" id="ProtNLM"/>
    </source>
</evidence>
<comment type="caution">
    <text evidence="1">The sequence shown here is derived from an EMBL/GenBank/DDBJ whole genome shotgun (WGS) entry which is preliminary data.</text>
</comment>